<dbReference type="OrthoDB" id="5973044at2759"/>
<evidence type="ECO:0000256" key="5">
    <source>
        <dbReference type="SAM" id="MobiDB-lite"/>
    </source>
</evidence>
<dbReference type="InterPro" id="IPR011990">
    <property type="entry name" value="TPR-like_helical_dom_sf"/>
</dbReference>
<dbReference type="Proteomes" id="UP000225706">
    <property type="component" value="Unassembled WGS sequence"/>
</dbReference>
<dbReference type="Pfam" id="PF13923">
    <property type="entry name" value="zf-C3HC4_2"/>
    <property type="match status" value="1"/>
</dbReference>
<organism evidence="7 8">
    <name type="scientific">Stylophora pistillata</name>
    <name type="common">Smooth cauliflower coral</name>
    <dbReference type="NCBI Taxonomy" id="50429"/>
    <lineage>
        <taxon>Eukaryota</taxon>
        <taxon>Metazoa</taxon>
        <taxon>Cnidaria</taxon>
        <taxon>Anthozoa</taxon>
        <taxon>Hexacorallia</taxon>
        <taxon>Scleractinia</taxon>
        <taxon>Astrocoeniina</taxon>
        <taxon>Pocilloporidae</taxon>
        <taxon>Stylophora</taxon>
    </lineage>
</organism>
<evidence type="ECO:0000256" key="3">
    <source>
        <dbReference type="ARBA" id="ARBA00022833"/>
    </source>
</evidence>
<keyword evidence="3" id="KW-0862">Zinc</keyword>
<gene>
    <name evidence="7" type="primary">Lonrf3</name>
    <name evidence="7" type="ORF">AWC38_SpisGene16239</name>
</gene>
<dbReference type="InterPro" id="IPR027370">
    <property type="entry name" value="Znf-RING_euk"/>
</dbReference>
<dbReference type="PANTHER" id="PTHR23327:SF42">
    <property type="entry name" value="LON PEPTIDASE N-TERMINAL DOMAIN AND RING FINGER PROTEIN C14F5.10C"/>
    <property type="match status" value="1"/>
</dbReference>
<dbReference type="InterPro" id="IPR003111">
    <property type="entry name" value="Lon_prtase_N"/>
</dbReference>
<dbReference type="PANTHER" id="PTHR23327">
    <property type="entry name" value="RING FINGER PROTEIN 127"/>
    <property type="match status" value="1"/>
</dbReference>
<keyword evidence="1" id="KW-0479">Metal-binding</keyword>
<evidence type="ECO:0000256" key="1">
    <source>
        <dbReference type="ARBA" id="ARBA00022723"/>
    </source>
</evidence>
<dbReference type="Gene3D" id="1.25.40.10">
    <property type="entry name" value="Tetratricopeptide repeat domain"/>
    <property type="match status" value="1"/>
</dbReference>
<dbReference type="PROSITE" id="PS00518">
    <property type="entry name" value="ZF_RING_1"/>
    <property type="match status" value="2"/>
</dbReference>
<dbReference type="GO" id="GO:0008270">
    <property type="term" value="F:zinc ion binding"/>
    <property type="evidence" value="ECO:0007669"/>
    <property type="project" value="UniProtKB-KW"/>
</dbReference>
<evidence type="ECO:0000259" key="6">
    <source>
        <dbReference type="PROSITE" id="PS50089"/>
    </source>
</evidence>
<reference evidence="8" key="1">
    <citation type="journal article" date="2017" name="bioRxiv">
        <title>Comparative analysis of the genomes of Stylophora pistillata and Acropora digitifera provides evidence for extensive differences between species of corals.</title>
        <authorList>
            <person name="Voolstra C.R."/>
            <person name="Li Y."/>
            <person name="Liew Y.J."/>
            <person name="Baumgarten S."/>
            <person name="Zoccola D."/>
            <person name="Flot J.-F."/>
            <person name="Tambutte S."/>
            <person name="Allemand D."/>
            <person name="Aranda M."/>
        </authorList>
    </citation>
    <scope>NUCLEOTIDE SEQUENCE [LARGE SCALE GENOMIC DNA]</scope>
</reference>
<sequence length="659" mass="74429">MSDNTYSEGRTLEDTLLSYFDIFHSRNMVRRDRLFPLVDALMDHESQNIKKELDTWIKQIKASQRRVFHCPWCTCVFENPVTLTCGHTVCQECLRRKSGLIGEDCSEKSLNFCLLCGNNLFNEGNRSVNVILSDIITKLFPDGGKSAEAKKLGQSQLISQCAKKAVETFSVALHSKPKDYECLCLRSDAYLKLNLHYLALRDANSACELRPDLPDAFHRKAKILTEIKSWDDAVLQFLRCAALNPTRPRRDELTESLFRLFTSVTLTKLEEKVAARKIATNSAAEELQEGKSDTESIGSLSSSEEESSTNEQEIAQSSCEKIIIIEVAELQCYICGRLLFYPVTVQCGHTFCKECIKDSLEYGPKCPSCGTILNDSKTSHWNLTVVLDGLLRIYLEEPYREREEFHSQEVEMWTRVGIDQNVEVPILVCTIVIPQGRMDLTLSHPSHRVMVRRSVEWGSQMFGICLPDEDKGFTDYGTIVEVQATASFPAGKLVVQAVPKRSFRVVTRSVSNGCPTAKVEWVEDAKIDNCDALLHLKWCNSLSHHMLKRWLATLPHDEKVCLENSLGPVPPCDSHLLLSPNGPPWLWWSMAAIPISAQEKLRILLMPGVADRLQSMQNYLEALLKSNNDQEERDVKQQATDGCHALTSLDSSFRENTVI</sequence>
<dbReference type="SUPFAM" id="SSF57850">
    <property type="entry name" value="RING/U-box"/>
    <property type="match status" value="2"/>
</dbReference>
<dbReference type="Gene3D" id="3.30.40.10">
    <property type="entry name" value="Zinc/RING finger domain, C3HC4 (zinc finger)"/>
    <property type="match status" value="2"/>
</dbReference>
<dbReference type="InterPro" id="IPR015947">
    <property type="entry name" value="PUA-like_sf"/>
</dbReference>
<dbReference type="STRING" id="50429.A0A2B4RP05"/>
<comment type="caution">
    <text evidence="7">The sequence shown here is derived from an EMBL/GenBank/DDBJ whole genome shotgun (WGS) entry which is preliminary data.</text>
</comment>
<dbReference type="Pfam" id="PF02190">
    <property type="entry name" value="LON_substr_bdg"/>
    <property type="match status" value="1"/>
</dbReference>
<evidence type="ECO:0000313" key="8">
    <source>
        <dbReference type="Proteomes" id="UP000225706"/>
    </source>
</evidence>
<dbReference type="InterPro" id="IPR001841">
    <property type="entry name" value="Znf_RING"/>
</dbReference>
<dbReference type="InterPro" id="IPR017907">
    <property type="entry name" value="Znf_RING_CS"/>
</dbReference>
<evidence type="ECO:0000313" key="7">
    <source>
        <dbReference type="EMBL" id="PFX19341.1"/>
    </source>
</evidence>
<dbReference type="EMBL" id="LSMT01000365">
    <property type="protein sequence ID" value="PFX19341.1"/>
    <property type="molecule type" value="Genomic_DNA"/>
</dbReference>
<evidence type="ECO:0000256" key="2">
    <source>
        <dbReference type="ARBA" id="ARBA00022771"/>
    </source>
</evidence>
<accession>A0A2B4RP05</accession>
<keyword evidence="2 4" id="KW-0863">Zinc-finger</keyword>
<proteinExistence type="predicted"/>
<evidence type="ECO:0000256" key="4">
    <source>
        <dbReference type="PROSITE-ProRule" id="PRU00175"/>
    </source>
</evidence>
<feature type="domain" description="RING-type" evidence="6">
    <location>
        <begin position="332"/>
        <end position="369"/>
    </location>
</feature>
<dbReference type="Gene3D" id="2.30.130.40">
    <property type="entry name" value="LON domain-like"/>
    <property type="match status" value="1"/>
</dbReference>
<feature type="domain" description="RING-type" evidence="6">
    <location>
        <begin position="70"/>
        <end position="116"/>
    </location>
</feature>
<dbReference type="AlphaFoldDB" id="A0A2B4RP05"/>
<dbReference type="InterPro" id="IPR046336">
    <property type="entry name" value="Lon_prtase_N_sf"/>
</dbReference>
<dbReference type="SUPFAM" id="SSF88697">
    <property type="entry name" value="PUA domain-like"/>
    <property type="match status" value="1"/>
</dbReference>
<dbReference type="GO" id="GO:0005737">
    <property type="term" value="C:cytoplasm"/>
    <property type="evidence" value="ECO:0007669"/>
    <property type="project" value="UniProtKB-ARBA"/>
</dbReference>
<name>A0A2B4RP05_STYPI</name>
<feature type="region of interest" description="Disordered" evidence="5">
    <location>
        <begin position="284"/>
        <end position="311"/>
    </location>
</feature>
<dbReference type="SUPFAM" id="SSF48452">
    <property type="entry name" value="TPR-like"/>
    <property type="match status" value="1"/>
</dbReference>
<protein>
    <submittedName>
        <fullName evidence="7">LON peptidase N-terminal domain and RING finger protein 3</fullName>
    </submittedName>
</protein>
<dbReference type="SMART" id="SM00184">
    <property type="entry name" value="RING"/>
    <property type="match status" value="2"/>
</dbReference>
<dbReference type="Pfam" id="PF13445">
    <property type="entry name" value="zf-RING_UBOX"/>
    <property type="match status" value="1"/>
</dbReference>
<keyword evidence="8" id="KW-1185">Reference proteome</keyword>
<dbReference type="PROSITE" id="PS50089">
    <property type="entry name" value="ZF_RING_2"/>
    <property type="match status" value="2"/>
</dbReference>
<dbReference type="InterPro" id="IPR013083">
    <property type="entry name" value="Znf_RING/FYVE/PHD"/>
</dbReference>
<dbReference type="GO" id="GO:0061630">
    <property type="term" value="F:ubiquitin protein ligase activity"/>
    <property type="evidence" value="ECO:0007669"/>
    <property type="project" value="TreeGrafter"/>
</dbReference>